<feature type="compositionally biased region" description="Basic and acidic residues" evidence="1">
    <location>
        <begin position="20"/>
        <end position="32"/>
    </location>
</feature>
<name>A0A9D4UNF9_ADICA</name>
<dbReference type="AlphaFoldDB" id="A0A9D4UNF9"/>
<accession>A0A9D4UNF9</accession>
<dbReference type="EMBL" id="JABFUD020000014">
    <property type="protein sequence ID" value="KAI5070862.1"/>
    <property type="molecule type" value="Genomic_DNA"/>
</dbReference>
<feature type="region of interest" description="Disordered" evidence="1">
    <location>
        <begin position="52"/>
        <end position="87"/>
    </location>
</feature>
<protein>
    <submittedName>
        <fullName evidence="2">Uncharacterized protein</fullName>
    </submittedName>
</protein>
<evidence type="ECO:0000313" key="3">
    <source>
        <dbReference type="Proteomes" id="UP000886520"/>
    </source>
</evidence>
<organism evidence="2 3">
    <name type="scientific">Adiantum capillus-veneris</name>
    <name type="common">Maidenhair fern</name>
    <dbReference type="NCBI Taxonomy" id="13818"/>
    <lineage>
        <taxon>Eukaryota</taxon>
        <taxon>Viridiplantae</taxon>
        <taxon>Streptophyta</taxon>
        <taxon>Embryophyta</taxon>
        <taxon>Tracheophyta</taxon>
        <taxon>Polypodiopsida</taxon>
        <taxon>Polypodiidae</taxon>
        <taxon>Polypodiales</taxon>
        <taxon>Pteridineae</taxon>
        <taxon>Pteridaceae</taxon>
        <taxon>Vittarioideae</taxon>
        <taxon>Adiantum</taxon>
    </lineage>
</organism>
<comment type="caution">
    <text evidence="2">The sequence shown here is derived from an EMBL/GenBank/DDBJ whole genome shotgun (WGS) entry which is preliminary data.</text>
</comment>
<proteinExistence type="predicted"/>
<feature type="compositionally biased region" description="Basic residues" evidence="1">
    <location>
        <begin position="65"/>
        <end position="84"/>
    </location>
</feature>
<dbReference type="Proteomes" id="UP000886520">
    <property type="component" value="Chromosome 14"/>
</dbReference>
<keyword evidence="3" id="KW-1185">Reference proteome</keyword>
<reference evidence="2" key="1">
    <citation type="submission" date="2021-01" db="EMBL/GenBank/DDBJ databases">
        <title>Adiantum capillus-veneris genome.</title>
        <authorList>
            <person name="Fang Y."/>
            <person name="Liao Q."/>
        </authorList>
    </citation>
    <scope>NUCLEOTIDE SEQUENCE</scope>
    <source>
        <strain evidence="2">H3</strain>
        <tissue evidence="2">Leaf</tissue>
    </source>
</reference>
<sequence>MAAQQQQQLIDDASTQLVGADHHHDYDDSEIRREQETVLLVEDAGNDYHNMTIPGTPCTFATPKSTKRHHPHPPPAPRKHRRCRQSTSISKLGAHSMFFIPSDLQTLPDCIRTLFTQ</sequence>
<evidence type="ECO:0000256" key="1">
    <source>
        <dbReference type="SAM" id="MobiDB-lite"/>
    </source>
</evidence>
<feature type="region of interest" description="Disordered" evidence="1">
    <location>
        <begin position="1"/>
        <end position="32"/>
    </location>
</feature>
<gene>
    <name evidence="2" type="ORF">GOP47_0015205</name>
</gene>
<evidence type="ECO:0000313" key="2">
    <source>
        <dbReference type="EMBL" id="KAI5070862.1"/>
    </source>
</evidence>